<accession>A0A6B2JEW7</accession>
<keyword evidence="4 7" id="KW-1133">Transmembrane helix</keyword>
<dbReference type="PANTHER" id="PTHR32309">
    <property type="entry name" value="TYROSINE-PROTEIN KINASE"/>
    <property type="match status" value="1"/>
</dbReference>
<evidence type="ECO:0000313" key="9">
    <source>
        <dbReference type="EMBL" id="NDU99472.1"/>
    </source>
</evidence>
<dbReference type="Proteomes" id="UP000474757">
    <property type="component" value="Unassembled WGS sequence"/>
</dbReference>
<dbReference type="InterPro" id="IPR003856">
    <property type="entry name" value="LPS_length_determ_N"/>
</dbReference>
<evidence type="ECO:0000313" key="10">
    <source>
        <dbReference type="Proteomes" id="UP000474757"/>
    </source>
</evidence>
<keyword evidence="6" id="KW-0175">Coiled coil</keyword>
<dbReference type="GO" id="GO:0005886">
    <property type="term" value="C:plasma membrane"/>
    <property type="evidence" value="ECO:0007669"/>
    <property type="project" value="UniProtKB-SubCell"/>
</dbReference>
<sequence>MSALLRFGFRVLRRHVWLILLVLLLGLPASLWFALSQDRAYQAIAVIQIEAPQINDAGTGATITADRQLELIEQKLMSRESLLSMIDEYGLYGPEVPRDQQVALLRQDARIEKILPAEAAFNPNVQPSGLNITVRMPTPELAATIANAFLDQIITEAEARNLSRAARTLEFFRTEEARVGAAIEAKEAELARFKEANSDSLPEAIEAQRTRLAQLQETQLELDSQIIELQTGADRIREEDLSRQTSLLQSQRDLVAETIAGIEAALAAAPEVERQLLAINRELEQLQTEYTAVTARRTEAALSNEIEAQDNASRFEVLERAEPPFYPVTASRKKLAIAGGAGSLVLAIGLAFLLELLSPTLRTAEQVERQLGVQPIVVIPVLTSRRARHRRWGTGLLALGGLALALWAAIRAFGGQLSGLLPFLGRSRTS</sequence>
<dbReference type="AlphaFoldDB" id="A0A6B2JEW7"/>
<dbReference type="PANTHER" id="PTHR32309:SF13">
    <property type="entry name" value="FERRIC ENTEROBACTIN TRANSPORT PROTEIN FEPE"/>
    <property type="match status" value="1"/>
</dbReference>
<dbReference type="InterPro" id="IPR050445">
    <property type="entry name" value="Bact_polysacc_biosynth/exp"/>
</dbReference>
<dbReference type="Pfam" id="PF02706">
    <property type="entry name" value="Wzz"/>
    <property type="match status" value="1"/>
</dbReference>
<feature type="coiled-coil region" evidence="6">
    <location>
        <begin position="269"/>
        <end position="296"/>
    </location>
</feature>
<name>A0A6B2JEW7_9RHOB</name>
<comment type="subcellular location">
    <subcellularLocation>
        <location evidence="1">Cell membrane</location>
        <topology evidence="1">Multi-pass membrane protein</topology>
    </subcellularLocation>
</comment>
<comment type="caution">
    <text evidence="9">The sequence shown here is derived from an EMBL/GenBank/DDBJ whole genome shotgun (WGS) entry which is preliminary data.</text>
</comment>
<evidence type="ECO:0000256" key="5">
    <source>
        <dbReference type="ARBA" id="ARBA00023136"/>
    </source>
</evidence>
<keyword evidence="10" id="KW-1185">Reference proteome</keyword>
<gene>
    <name evidence="9" type="ORF">GZA08_00630</name>
</gene>
<dbReference type="EMBL" id="JAAGAB010000001">
    <property type="protein sequence ID" value="NDU99472.1"/>
    <property type="molecule type" value="Genomic_DNA"/>
</dbReference>
<evidence type="ECO:0000256" key="3">
    <source>
        <dbReference type="ARBA" id="ARBA00022692"/>
    </source>
</evidence>
<keyword evidence="5 7" id="KW-0472">Membrane</keyword>
<evidence type="ECO:0000259" key="8">
    <source>
        <dbReference type="Pfam" id="PF02706"/>
    </source>
</evidence>
<feature type="transmembrane region" description="Helical" evidence="7">
    <location>
        <begin position="392"/>
        <end position="414"/>
    </location>
</feature>
<evidence type="ECO:0000256" key="6">
    <source>
        <dbReference type="SAM" id="Coils"/>
    </source>
</evidence>
<evidence type="ECO:0000256" key="1">
    <source>
        <dbReference type="ARBA" id="ARBA00004651"/>
    </source>
</evidence>
<organism evidence="9 10">
    <name type="scientific">Pseudoroseicyclus tamaricis</name>
    <dbReference type="NCBI Taxonomy" id="2705421"/>
    <lineage>
        <taxon>Bacteria</taxon>
        <taxon>Pseudomonadati</taxon>
        <taxon>Pseudomonadota</taxon>
        <taxon>Alphaproteobacteria</taxon>
        <taxon>Rhodobacterales</taxon>
        <taxon>Paracoccaceae</taxon>
        <taxon>Pseudoroseicyclus</taxon>
    </lineage>
</organism>
<keyword evidence="3 7" id="KW-0812">Transmembrane</keyword>
<dbReference type="GO" id="GO:0004713">
    <property type="term" value="F:protein tyrosine kinase activity"/>
    <property type="evidence" value="ECO:0007669"/>
    <property type="project" value="TreeGrafter"/>
</dbReference>
<evidence type="ECO:0000256" key="7">
    <source>
        <dbReference type="SAM" id="Phobius"/>
    </source>
</evidence>
<protein>
    <submittedName>
        <fullName evidence="9">Chain-length determining protein</fullName>
    </submittedName>
</protein>
<proteinExistence type="predicted"/>
<dbReference type="RefSeq" id="WP_163889006.1">
    <property type="nucleotide sequence ID" value="NZ_JAAFYS010000001.1"/>
</dbReference>
<reference evidence="9 10" key="1">
    <citation type="submission" date="2020-02" db="EMBL/GenBank/DDBJ databases">
        <title>Pseudoroseicyclus tamarix, sp. nov., isolated from offshore sediment of a Tamarix chinensis forest.</title>
        <authorList>
            <person name="Gai Y."/>
        </authorList>
    </citation>
    <scope>NUCLEOTIDE SEQUENCE [LARGE SCALE GENOMIC DNA]</scope>
    <source>
        <strain evidence="9 10">CLL3-39</strain>
    </source>
</reference>
<keyword evidence="2" id="KW-1003">Cell membrane</keyword>
<evidence type="ECO:0000256" key="2">
    <source>
        <dbReference type="ARBA" id="ARBA00022475"/>
    </source>
</evidence>
<feature type="domain" description="Polysaccharide chain length determinant N-terminal" evidence="8">
    <location>
        <begin position="9"/>
        <end position="88"/>
    </location>
</feature>
<evidence type="ECO:0000256" key="4">
    <source>
        <dbReference type="ARBA" id="ARBA00022989"/>
    </source>
</evidence>
<feature type="transmembrane region" description="Helical" evidence="7">
    <location>
        <begin position="335"/>
        <end position="354"/>
    </location>
</feature>